<gene>
    <name evidence="1" type="ordered locus">ASAC_1121</name>
</gene>
<sequence length="70" mass="8205">MLGGYMERPKVKIDDKEIELTDEVIKLLRKYVKTNMTLEQLASELSLNGWEEAYELVKNVPSWLLRNYTG</sequence>
<protein>
    <submittedName>
        <fullName evidence="1">Uncharacterized protein</fullName>
    </submittedName>
</protein>
<dbReference type="HOGENOM" id="CLU_2730123_0_0_2"/>
<evidence type="ECO:0000313" key="2">
    <source>
        <dbReference type="Proteomes" id="UP000000346"/>
    </source>
</evidence>
<proteinExistence type="predicted"/>
<accession>D9Q2I8</accession>
<dbReference type="eggNOG" id="arCOG04059">
    <property type="taxonomic scope" value="Archaea"/>
</dbReference>
<dbReference type="KEGG" id="asc:ASAC_1121"/>
<organism evidence="1 2">
    <name type="scientific">Acidilobus saccharovorans (strain DSM 16705 / JCM 18335 / VKM B-2471 / 345-15)</name>
    <dbReference type="NCBI Taxonomy" id="666510"/>
    <lineage>
        <taxon>Archaea</taxon>
        <taxon>Thermoproteota</taxon>
        <taxon>Thermoprotei</taxon>
        <taxon>Acidilobales</taxon>
        <taxon>Acidilobaceae</taxon>
        <taxon>Acidilobus</taxon>
    </lineage>
</organism>
<dbReference type="AlphaFoldDB" id="D9Q2I8"/>
<dbReference type="EMBL" id="CP001742">
    <property type="protein sequence ID" value="ADL19526.1"/>
    <property type="molecule type" value="Genomic_DNA"/>
</dbReference>
<keyword evidence="2" id="KW-1185">Reference proteome</keyword>
<reference evidence="1 2" key="1">
    <citation type="journal article" date="2010" name="Appl. Environ. Microbiol.">
        <title>The genome sequence of the crenarchaeon Acidilobus saccharovorans supports a new order, Acidilobales, and suggests an important ecological role in terrestrial acidic hot springs.</title>
        <authorList>
            <person name="Mardanov A.V."/>
            <person name="Svetlitchnyi V.A."/>
            <person name="Beletsky A.V."/>
            <person name="Prokofeva M.I."/>
            <person name="Bonch-Osmolovskaya E.A."/>
            <person name="Ravin N.V."/>
            <person name="Skryabin K.G."/>
        </authorList>
    </citation>
    <scope>NUCLEOTIDE SEQUENCE [LARGE SCALE GENOMIC DNA]</scope>
    <source>
        <strain evidence="2">DSM 16705 / JCM 18335 / VKM B-2471 / 345-15</strain>
    </source>
</reference>
<dbReference type="Proteomes" id="UP000000346">
    <property type="component" value="Chromosome"/>
</dbReference>
<evidence type="ECO:0000313" key="1">
    <source>
        <dbReference type="EMBL" id="ADL19526.1"/>
    </source>
</evidence>
<dbReference type="InParanoid" id="D9Q2I8"/>
<name>D9Q2I8_ACIS3</name>